<evidence type="ECO:0000313" key="3">
    <source>
        <dbReference type="Proteomes" id="UP001498398"/>
    </source>
</evidence>
<name>A0ABR1K0C4_9AGAR</name>
<dbReference type="PANTHER" id="PTHR13847:SF193">
    <property type="entry name" value="PYRUVATE DEHYDROGENASE PHOSPHATASE REGULATORY SUBUNIT, MITOCHONDRIAL"/>
    <property type="match status" value="1"/>
</dbReference>
<dbReference type="Proteomes" id="UP001498398">
    <property type="component" value="Unassembled WGS sequence"/>
</dbReference>
<dbReference type="SUPFAM" id="SSF54373">
    <property type="entry name" value="FAD-linked reductases, C-terminal domain"/>
    <property type="match status" value="1"/>
</dbReference>
<dbReference type="InterPro" id="IPR036188">
    <property type="entry name" value="FAD/NAD-bd_sf"/>
</dbReference>
<dbReference type="Gene3D" id="3.30.9.10">
    <property type="entry name" value="D-Amino Acid Oxidase, subunit A, domain 2"/>
    <property type="match status" value="1"/>
</dbReference>
<proteinExistence type="predicted"/>
<dbReference type="Pfam" id="PF01266">
    <property type="entry name" value="DAO"/>
    <property type="match status" value="1"/>
</dbReference>
<dbReference type="SUPFAM" id="SSF51905">
    <property type="entry name" value="FAD/NAD(P)-binding domain"/>
    <property type="match status" value="1"/>
</dbReference>
<protein>
    <recommendedName>
        <fullName evidence="1">FAD dependent oxidoreductase domain-containing protein</fullName>
    </recommendedName>
</protein>
<accession>A0ABR1K0C4</accession>
<comment type="caution">
    <text evidence="2">The sequence shown here is derived from an EMBL/GenBank/DDBJ whole genome shotgun (WGS) entry which is preliminary data.</text>
</comment>
<keyword evidence="3" id="KW-1185">Reference proteome</keyword>
<evidence type="ECO:0000259" key="1">
    <source>
        <dbReference type="Pfam" id="PF01266"/>
    </source>
</evidence>
<gene>
    <name evidence="2" type="ORF">VKT23_001899</name>
</gene>
<organism evidence="2 3">
    <name type="scientific">Marasmiellus scandens</name>
    <dbReference type="NCBI Taxonomy" id="2682957"/>
    <lineage>
        <taxon>Eukaryota</taxon>
        <taxon>Fungi</taxon>
        <taxon>Dikarya</taxon>
        <taxon>Basidiomycota</taxon>
        <taxon>Agaricomycotina</taxon>
        <taxon>Agaricomycetes</taxon>
        <taxon>Agaricomycetidae</taxon>
        <taxon>Agaricales</taxon>
        <taxon>Marasmiineae</taxon>
        <taxon>Omphalotaceae</taxon>
        <taxon>Marasmiellus</taxon>
    </lineage>
</organism>
<dbReference type="Gene3D" id="3.50.50.60">
    <property type="entry name" value="FAD/NAD(P)-binding domain"/>
    <property type="match status" value="1"/>
</dbReference>
<dbReference type="PANTHER" id="PTHR13847">
    <property type="entry name" value="SARCOSINE DEHYDROGENASE-RELATED"/>
    <property type="match status" value="1"/>
</dbReference>
<dbReference type="EMBL" id="JBANRG010000002">
    <property type="protein sequence ID" value="KAK7470473.1"/>
    <property type="molecule type" value="Genomic_DNA"/>
</dbReference>
<reference evidence="2 3" key="1">
    <citation type="submission" date="2024-01" db="EMBL/GenBank/DDBJ databases">
        <title>A draft genome for the cacao thread blight pathogen Marasmiellus scandens.</title>
        <authorList>
            <person name="Baruah I.K."/>
            <person name="Leung J."/>
            <person name="Bukari Y."/>
            <person name="Amoako-Attah I."/>
            <person name="Meinhardt L.W."/>
            <person name="Bailey B.A."/>
            <person name="Cohen S.P."/>
        </authorList>
    </citation>
    <scope>NUCLEOTIDE SEQUENCE [LARGE SCALE GENOMIC DNA]</scope>
    <source>
        <strain evidence="2 3">GH-19</strain>
    </source>
</reference>
<evidence type="ECO:0000313" key="2">
    <source>
        <dbReference type="EMBL" id="KAK7470473.1"/>
    </source>
</evidence>
<sequence length="431" mass="47190">MVFEITSPNFLDPKGQVLIVGGGIVGSSVAAILSGSSKYGSIILLDRGISSRTPLGSSGLAPGFVGQLNELPVLTELAKRSVKHYLAIPNKSAFQQLGGLEIASTLSGYAILEGRLRLARNAGLKARIIENTEEIVKLAPHLINVEGDQTGRLKGLYFEEDGKADPVVITHFEQEIASQSGAYLMDGDVEGIERLEEGHYIASLRSGGEKTQIHAEKVVICTGIWARQLAPKELWPIVPVKHPYSYSVIRPPKSPSPFIRWPEVHVYARDHGDRDGVGSYRHIPIPVLNDDELRGADSALDKWPAKFDKVLEDARTVLTSEARSTFRGLVDLQERDSDSSSAYKFNGLFAVTPDGLPLLGTLENGVLCAVGIWVTHAHASAKLIADVVLGEKKAEDEWIFEQLDPHRFGEKTEQLIRKAVGTYNNIYNRKQ</sequence>
<dbReference type="InterPro" id="IPR006076">
    <property type="entry name" value="FAD-dep_OxRdtase"/>
</dbReference>
<feature type="domain" description="FAD dependent oxidoreductase" evidence="1">
    <location>
        <begin position="17"/>
        <end position="386"/>
    </location>
</feature>